<dbReference type="InterPro" id="IPR020843">
    <property type="entry name" value="ER"/>
</dbReference>
<dbReference type="CDD" id="cd08275">
    <property type="entry name" value="MDR3"/>
    <property type="match status" value="1"/>
</dbReference>
<evidence type="ECO:0000259" key="4">
    <source>
        <dbReference type="SMART" id="SM00829"/>
    </source>
</evidence>
<keyword evidence="2" id="KW-0560">Oxidoreductase</keyword>
<reference evidence="5 6" key="2">
    <citation type="journal article" date="2023" name="Mol. Biol. Evol.">
        <title>Genomics of Secondarily Temperate Adaptation in the Only Non-Antarctic Icefish.</title>
        <authorList>
            <person name="Rivera-Colon A.G."/>
            <person name="Rayamajhi N."/>
            <person name="Minhas B.F."/>
            <person name="Madrigal G."/>
            <person name="Bilyk K.T."/>
            <person name="Yoon V."/>
            <person name="Hune M."/>
            <person name="Gregory S."/>
            <person name="Cheng C.H.C."/>
            <person name="Catchen J.M."/>
        </authorList>
    </citation>
    <scope>NUCLEOTIDE SEQUENCE [LARGE SCALE GENOMIC DNA]</scope>
    <source>
        <strain evidence="5">JMC-PN-2008</strain>
    </source>
</reference>
<organism evidence="5 6">
    <name type="scientific">Eleginops maclovinus</name>
    <name type="common">Patagonian blennie</name>
    <name type="synonym">Eleginus maclovinus</name>
    <dbReference type="NCBI Taxonomy" id="56733"/>
    <lineage>
        <taxon>Eukaryota</taxon>
        <taxon>Metazoa</taxon>
        <taxon>Chordata</taxon>
        <taxon>Craniata</taxon>
        <taxon>Vertebrata</taxon>
        <taxon>Euteleostomi</taxon>
        <taxon>Actinopterygii</taxon>
        <taxon>Neopterygii</taxon>
        <taxon>Teleostei</taxon>
        <taxon>Neoteleostei</taxon>
        <taxon>Acanthomorphata</taxon>
        <taxon>Eupercaria</taxon>
        <taxon>Perciformes</taxon>
        <taxon>Notothenioidei</taxon>
        <taxon>Eleginopidae</taxon>
        <taxon>Eleginops</taxon>
    </lineage>
</organism>
<dbReference type="Gene3D" id="3.40.50.720">
    <property type="entry name" value="NAD(P)-binding Rossmann-like Domain"/>
    <property type="match status" value="1"/>
</dbReference>
<dbReference type="GO" id="GO:0016491">
    <property type="term" value="F:oxidoreductase activity"/>
    <property type="evidence" value="ECO:0007669"/>
    <property type="project" value="UniProtKB-KW"/>
</dbReference>
<dbReference type="Pfam" id="PF08240">
    <property type="entry name" value="ADH_N"/>
    <property type="match status" value="1"/>
</dbReference>
<dbReference type="InterPro" id="IPR011032">
    <property type="entry name" value="GroES-like_sf"/>
</dbReference>
<dbReference type="GO" id="GO:0008270">
    <property type="term" value="F:zinc ion binding"/>
    <property type="evidence" value="ECO:0007669"/>
    <property type="project" value="InterPro"/>
</dbReference>
<feature type="compositionally biased region" description="Basic and acidic residues" evidence="3">
    <location>
        <begin position="403"/>
        <end position="413"/>
    </location>
</feature>
<evidence type="ECO:0000313" key="5">
    <source>
        <dbReference type="EMBL" id="KAK5873986.1"/>
    </source>
</evidence>
<feature type="domain" description="Enoyl reductase (ER)" evidence="4">
    <location>
        <begin position="45"/>
        <end position="372"/>
    </location>
</feature>
<keyword evidence="6" id="KW-1185">Reference proteome</keyword>
<comment type="similarity">
    <text evidence="1">Belongs to the zinc-containing alcohol dehydrogenase family. Quinone oxidoreductase subfamily.</text>
</comment>
<evidence type="ECO:0000256" key="3">
    <source>
        <dbReference type="SAM" id="MobiDB-lite"/>
    </source>
</evidence>
<dbReference type="SUPFAM" id="SSF51735">
    <property type="entry name" value="NAD(P)-binding Rossmann-fold domains"/>
    <property type="match status" value="1"/>
</dbReference>
<feature type="region of interest" description="Disordered" evidence="3">
    <location>
        <begin position="375"/>
        <end position="413"/>
    </location>
</feature>
<evidence type="ECO:0000256" key="1">
    <source>
        <dbReference type="ARBA" id="ARBA00010371"/>
    </source>
</evidence>
<feature type="compositionally biased region" description="Acidic residues" evidence="3">
    <location>
        <begin position="391"/>
        <end position="402"/>
    </location>
</feature>
<dbReference type="AlphaFoldDB" id="A0AAN8ASX6"/>
<dbReference type="Gene3D" id="3.90.180.10">
    <property type="entry name" value="Medium-chain alcohol dehydrogenases, catalytic domain"/>
    <property type="match status" value="1"/>
</dbReference>
<sequence>MAKEGADMTEETQFMIDTNPGKEPEIVESSCEAKEMRAVVLAGFGGLNKLRVTKKAMPEPQEGEVKIRVKACGLNFLDLMVRQGSIDNPPKPPVVPGFECSGIVESVGENTAGFEIGDRVMAFVNYNAWAEVVCTPADFVYKMPEEMSFAEAAAFSLNFVAAYMMLFEVANLREGMSVLVHSAGGGVGQAVAQLCSTVPNVTVFGIASCSKHAAIRDSVTHIFDRNVDYMQEVKKISPEGVDIVLDCLCGENTGKGLTLLRPLGTYILYGASNMVTGETKSFFSFAKSWWQVEKVNPIKLYEENKVIAGFSLLNLLFKHGKCSLVKSVMDKLLCLFEQKKIKPVVDSLWALEEVKEAMQRIHDRGNVGKLILDVEKSPTPLMASDSTETSEAGEEEEEPEGDNDSKERMPFIH</sequence>
<reference evidence="5 6" key="1">
    <citation type="journal article" date="2023" name="Genes (Basel)">
        <title>Chromosome-Level Genome Assembly and Circadian Gene Repertoire of the Patagonia Blennie Eleginops maclovinus-The Closest Ancestral Proxy of Antarctic Cryonotothenioids.</title>
        <authorList>
            <person name="Cheng C.C."/>
            <person name="Rivera-Colon A.G."/>
            <person name="Minhas B.F."/>
            <person name="Wilson L."/>
            <person name="Rayamajhi N."/>
            <person name="Vargas-Chacoff L."/>
            <person name="Catchen J.M."/>
        </authorList>
    </citation>
    <scope>NUCLEOTIDE SEQUENCE [LARGE SCALE GENOMIC DNA]</scope>
    <source>
        <strain evidence="5">JMC-PN-2008</strain>
    </source>
</reference>
<dbReference type="PROSITE" id="PS01162">
    <property type="entry name" value="QOR_ZETA_CRYSTAL"/>
    <property type="match status" value="1"/>
</dbReference>
<dbReference type="InterPro" id="IPR002364">
    <property type="entry name" value="Quin_OxRdtase/zeta-crystal_CS"/>
</dbReference>
<dbReference type="EMBL" id="JAUZQC010000003">
    <property type="protein sequence ID" value="KAK5873986.1"/>
    <property type="molecule type" value="Genomic_DNA"/>
</dbReference>
<name>A0AAN8ASX6_ELEMC</name>
<dbReference type="Proteomes" id="UP001346869">
    <property type="component" value="Unassembled WGS sequence"/>
</dbReference>
<dbReference type="PANTHER" id="PTHR44054">
    <property type="entry name" value="SYNAPTIC VESICLE MEMBRANE PROTEIN VAT-1 HOMOLOG-LIKE"/>
    <property type="match status" value="1"/>
</dbReference>
<dbReference type="SMART" id="SM00829">
    <property type="entry name" value="PKS_ER"/>
    <property type="match status" value="1"/>
</dbReference>
<dbReference type="PANTHER" id="PTHR44054:SF2">
    <property type="entry name" value="SYNAPTIC VESICLE MEMBRANE PROTEIN VAT-1 HOMOLOG-LIKE"/>
    <property type="match status" value="1"/>
</dbReference>
<evidence type="ECO:0000313" key="6">
    <source>
        <dbReference type="Proteomes" id="UP001346869"/>
    </source>
</evidence>
<comment type="caution">
    <text evidence="5">The sequence shown here is derived from an EMBL/GenBank/DDBJ whole genome shotgun (WGS) entry which is preliminary data.</text>
</comment>
<proteinExistence type="inferred from homology"/>
<dbReference type="SUPFAM" id="SSF50129">
    <property type="entry name" value="GroES-like"/>
    <property type="match status" value="1"/>
</dbReference>
<protein>
    <recommendedName>
        <fullName evidence="4">Enoyl reductase (ER) domain-containing protein</fullName>
    </recommendedName>
</protein>
<dbReference type="InterPro" id="IPR013154">
    <property type="entry name" value="ADH-like_N"/>
</dbReference>
<dbReference type="Pfam" id="PF13602">
    <property type="entry name" value="ADH_zinc_N_2"/>
    <property type="match status" value="1"/>
</dbReference>
<accession>A0AAN8ASX6</accession>
<dbReference type="InterPro" id="IPR036291">
    <property type="entry name" value="NAD(P)-bd_dom_sf"/>
</dbReference>
<evidence type="ECO:0000256" key="2">
    <source>
        <dbReference type="ARBA" id="ARBA00023002"/>
    </source>
</evidence>
<dbReference type="InterPro" id="IPR052100">
    <property type="entry name" value="SV-ATPase_mito-regulator"/>
</dbReference>
<gene>
    <name evidence="5" type="ORF">PBY51_018977</name>
</gene>